<organism evidence="1 2">
    <name type="scientific">Sporanaerobium hydrogeniformans</name>
    <dbReference type="NCBI Taxonomy" id="3072179"/>
    <lineage>
        <taxon>Bacteria</taxon>
        <taxon>Bacillati</taxon>
        <taxon>Bacillota</taxon>
        <taxon>Clostridia</taxon>
        <taxon>Lachnospirales</taxon>
        <taxon>Lachnospiraceae</taxon>
        <taxon>Sporanaerobium</taxon>
    </lineage>
</organism>
<dbReference type="EMBL" id="PEDL01000001">
    <property type="protein sequence ID" value="PHV72308.1"/>
    <property type="molecule type" value="Genomic_DNA"/>
</dbReference>
<keyword evidence="2" id="KW-1185">Reference proteome</keyword>
<sequence>MKLQLPKDYVSKLDLRETEVAIKKLKDYFENALAYELDLTRVSAPLFVKPETGLNDNLNGTERPVGFDVLDDNHAYVEIVHSLAKWKRMALGRYGFEVNEGLYTDMNAIRRDEELDNLHSIYVDQWDWEKVITEEMRNETFLKETVRQIYNAFLKTEKYITAEYPMLEKTLPEQITFITAQELLDKYPGLSSKERETAFCKEHKAVFVMQIGKDLTNGEPHDGRAPDYDDWELNGDILFWNPILESAFELSSMGIRVDEIALAKQLEKRNALERRELEFHKKVLEKQLPYTIGGGIGQSRICMYFLQKAHIGEVQASLWPDEMLKICEQNGIILL</sequence>
<dbReference type="Proteomes" id="UP000224460">
    <property type="component" value="Unassembled WGS sequence"/>
</dbReference>
<comment type="caution">
    <text evidence="1">The sequence shown here is derived from an EMBL/GenBank/DDBJ whole genome shotgun (WGS) entry which is preliminary data.</text>
</comment>
<accession>A0AC61DHV5</accession>
<gene>
    <name evidence="1" type="ORF">CS063_02190</name>
</gene>
<proteinExistence type="predicted"/>
<evidence type="ECO:0000313" key="2">
    <source>
        <dbReference type="Proteomes" id="UP000224460"/>
    </source>
</evidence>
<reference evidence="1" key="1">
    <citation type="submission" date="2017-10" db="EMBL/GenBank/DDBJ databases">
        <title>Genome sequence of cellulolytic Lachnospiraceae bacterium XHS1971 isolated from hotspring sediment.</title>
        <authorList>
            <person name="Vasudevan G."/>
            <person name="Joshi A.J."/>
            <person name="Hivarkar S."/>
            <person name="Lanjekar V.B."/>
            <person name="Dhakephalkar P.K."/>
            <person name="Dagar S."/>
        </authorList>
    </citation>
    <scope>NUCLEOTIDE SEQUENCE</scope>
    <source>
        <strain evidence="1">XHS1971</strain>
    </source>
</reference>
<evidence type="ECO:0000313" key="1">
    <source>
        <dbReference type="EMBL" id="PHV72308.1"/>
    </source>
</evidence>
<name>A0AC61DHV5_9FIRM</name>
<keyword evidence="1" id="KW-0436">Ligase</keyword>
<protein>
    <submittedName>
        <fullName evidence="1">Aspartate--ammonia ligase</fullName>
    </submittedName>
</protein>